<protein>
    <submittedName>
        <fullName evidence="5">Helix-turn-helix domain-containing protein</fullName>
    </submittedName>
</protein>
<dbReference type="GO" id="GO:0006355">
    <property type="term" value="P:regulation of DNA-templated transcription"/>
    <property type="evidence" value="ECO:0007669"/>
    <property type="project" value="InterPro"/>
</dbReference>
<organism evidence="5 6">
    <name type="scientific">Erwinia psidii</name>
    <dbReference type="NCBI Taxonomy" id="69224"/>
    <lineage>
        <taxon>Bacteria</taxon>
        <taxon>Pseudomonadati</taxon>
        <taxon>Pseudomonadota</taxon>
        <taxon>Gammaproteobacteria</taxon>
        <taxon>Enterobacterales</taxon>
        <taxon>Erwiniaceae</taxon>
        <taxon>Erwinia</taxon>
    </lineage>
</organism>
<comment type="caution">
    <text evidence="5">The sequence shown here is derived from an EMBL/GenBank/DDBJ whole genome shotgun (WGS) entry which is preliminary data.</text>
</comment>
<proteinExistence type="predicted"/>
<keyword evidence="3" id="KW-0472">Membrane</keyword>
<evidence type="ECO:0000313" key="6">
    <source>
        <dbReference type="Proteomes" id="UP000279457"/>
    </source>
</evidence>
<dbReference type="GO" id="GO:0003677">
    <property type="term" value="F:DNA binding"/>
    <property type="evidence" value="ECO:0007669"/>
    <property type="project" value="UniProtKB-UniRule"/>
</dbReference>
<feature type="DNA-binding region" description="OmpR/PhoB-type" evidence="2">
    <location>
        <begin position="2"/>
        <end position="102"/>
    </location>
</feature>
<dbReference type="InterPro" id="IPR036388">
    <property type="entry name" value="WH-like_DNA-bd_sf"/>
</dbReference>
<feature type="transmembrane region" description="Helical" evidence="3">
    <location>
        <begin position="121"/>
        <end position="144"/>
    </location>
</feature>
<dbReference type="Proteomes" id="UP000279457">
    <property type="component" value="Unassembled WGS sequence"/>
</dbReference>
<keyword evidence="3" id="KW-0812">Transmembrane</keyword>
<dbReference type="InterPro" id="IPR001867">
    <property type="entry name" value="OmpR/PhoB-type_DNA-bd"/>
</dbReference>
<name>A0A3N6SJ86_9GAMM</name>
<evidence type="ECO:0000259" key="4">
    <source>
        <dbReference type="PROSITE" id="PS51755"/>
    </source>
</evidence>
<dbReference type="PROSITE" id="PS51755">
    <property type="entry name" value="OMPR_PHOB"/>
    <property type="match status" value="1"/>
</dbReference>
<dbReference type="Pfam" id="PF00486">
    <property type="entry name" value="Trans_reg_C"/>
    <property type="match status" value="1"/>
</dbReference>
<feature type="domain" description="OmpR/PhoB-type" evidence="4">
    <location>
        <begin position="2"/>
        <end position="102"/>
    </location>
</feature>
<keyword evidence="1 2" id="KW-0238">DNA-binding</keyword>
<dbReference type="InterPro" id="IPR016032">
    <property type="entry name" value="Sig_transdc_resp-reg_C-effctor"/>
</dbReference>
<dbReference type="EMBL" id="RHHM01000004">
    <property type="protein sequence ID" value="RQM38841.1"/>
    <property type="molecule type" value="Genomic_DNA"/>
</dbReference>
<dbReference type="GO" id="GO:0000160">
    <property type="term" value="P:phosphorelay signal transduction system"/>
    <property type="evidence" value="ECO:0007669"/>
    <property type="project" value="InterPro"/>
</dbReference>
<gene>
    <name evidence="5" type="ORF">EB241_06455</name>
</gene>
<dbReference type="SMART" id="SM00862">
    <property type="entry name" value="Trans_reg_C"/>
    <property type="match status" value="1"/>
</dbReference>
<dbReference type="OrthoDB" id="6311790at2"/>
<evidence type="ECO:0000256" key="2">
    <source>
        <dbReference type="PROSITE-ProRule" id="PRU01091"/>
    </source>
</evidence>
<dbReference type="SUPFAM" id="SSF46894">
    <property type="entry name" value="C-terminal effector domain of the bipartite response regulators"/>
    <property type="match status" value="1"/>
</dbReference>
<keyword evidence="3" id="KW-1133">Transmembrane helix</keyword>
<sequence length="146" mass="16718">MSEEIELGNNIFLSEENNYLTNKNIKLSIGEKEKRLLSYFLQHPNIELTKQELINTIWEHRAATIDDANLTQLIYKVRRDLSTVDMKSCIKTIPGKGYVYIPKKVKKTKLSPAPISNKTAFIIYSSLVIIISVIMLCIILSSLYQP</sequence>
<accession>A0A3N6SJ86</accession>
<keyword evidence="6" id="KW-1185">Reference proteome</keyword>
<evidence type="ECO:0000256" key="3">
    <source>
        <dbReference type="SAM" id="Phobius"/>
    </source>
</evidence>
<dbReference type="CDD" id="cd00383">
    <property type="entry name" value="trans_reg_C"/>
    <property type="match status" value="1"/>
</dbReference>
<dbReference type="AlphaFoldDB" id="A0A3N6SJ86"/>
<dbReference type="Gene3D" id="1.10.10.10">
    <property type="entry name" value="Winged helix-like DNA-binding domain superfamily/Winged helix DNA-binding domain"/>
    <property type="match status" value="1"/>
</dbReference>
<evidence type="ECO:0000256" key="1">
    <source>
        <dbReference type="ARBA" id="ARBA00023125"/>
    </source>
</evidence>
<dbReference type="RefSeq" id="WP_124232365.1">
    <property type="nucleotide sequence ID" value="NZ_RHHM01000004.1"/>
</dbReference>
<reference evidence="5 6" key="1">
    <citation type="submission" date="2018-10" db="EMBL/GenBank/DDBJ databases">
        <title>Draft genome sequence for the type isolate of Erwinia psidii, agent causal of bacterial blight in guava (Psidium guajava) and wilt and die-back of Eucalyptus spp.</title>
        <authorList>
            <person name="Hermenegildo P.S."/>
            <person name="Santos S.A."/>
            <person name="Guimaraes L.M.S."/>
            <person name="Vidigal P.M.P."/>
            <person name="Pereira I.C."/>
            <person name="Badel J.L."/>
            <person name="Alfenas-Zerbini P."/>
            <person name="Ferreira M.A.S.V."/>
            <person name="Alfenas A.C."/>
        </authorList>
    </citation>
    <scope>NUCLEOTIDE SEQUENCE [LARGE SCALE GENOMIC DNA]</scope>
    <source>
        <strain evidence="5 6">IBSBF 435</strain>
    </source>
</reference>
<evidence type="ECO:0000313" key="5">
    <source>
        <dbReference type="EMBL" id="RQM38841.1"/>
    </source>
</evidence>